<dbReference type="Pfam" id="PF13738">
    <property type="entry name" value="Pyr_redox_3"/>
    <property type="match status" value="1"/>
</dbReference>
<dbReference type="PANTHER" id="PTHR43539:SF78">
    <property type="entry name" value="FLAVIN-CONTAINING MONOOXYGENASE"/>
    <property type="match status" value="1"/>
</dbReference>
<organism evidence="2 3">
    <name type="scientific">Oceanobacillus bengalensis</name>
    <dbReference type="NCBI Taxonomy" id="1435466"/>
    <lineage>
        <taxon>Bacteria</taxon>
        <taxon>Bacillati</taxon>
        <taxon>Bacillota</taxon>
        <taxon>Bacilli</taxon>
        <taxon>Bacillales</taxon>
        <taxon>Bacillaceae</taxon>
        <taxon>Oceanobacillus</taxon>
    </lineage>
</organism>
<proteinExistence type="predicted"/>
<evidence type="ECO:0000313" key="3">
    <source>
        <dbReference type="Proteomes" id="UP000281813"/>
    </source>
</evidence>
<dbReference type="GO" id="GO:0050660">
    <property type="term" value="F:flavin adenine dinucleotide binding"/>
    <property type="evidence" value="ECO:0007669"/>
    <property type="project" value="TreeGrafter"/>
</dbReference>
<accession>A0A494YV36</accession>
<dbReference type="AlphaFoldDB" id="A0A494YV36"/>
<dbReference type="PANTHER" id="PTHR43539">
    <property type="entry name" value="FLAVIN-BINDING MONOOXYGENASE-LIKE PROTEIN (AFU_ORTHOLOGUE AFUA_4G09220)"/>
    <property type="match status" value="1"/>
</dbReference>
<sequence>MYNTIVIGAGQAGLAMGYYLRQYNHSFLILDSEEVGEVWDKRYDSLVLFTPKSFSSLPGLELNGDPDGFPSKDEISQYLKVYAQSFKLPIKYNTNVISVRKKNDIFHISTEHMEYKAENIIIATGPFQRPRIPAFANKLSKEIVQLHSSEYQNPSQLKEGNVLIVGGGNSGAQIAVEISREKKTYLSTGQRLTFLPLTFRNRSIFWWFDKVGVLKATSNSFIGKLIQKRGDPIFGYDLKYAIRSGDVVIKNRSIDAKEDKIKFQDNTFLDVHNIIWATGFTSDYSWLNVSRILDEKGKPIHNRGITNIEGLYFLGLPWQYRRGSALLQGVGYDAEYLMKHIQKKYDWVVREK</sequence>
<keyword evidence="3" id="KW-1185">Reference proteome</keyword>
<keyword evidence="1" id="KW-0560">Oxidoreductase</keyword>
<dbReference type="OrthoDB" id="9778740at2"/>
<dbReference type="RefSeq" id="WP_121132986.1">
    <property type="nucleotide sequence ID" value="NZ_JBHUFK010000018.1"/>
</dbReference>
<dbReference type="InterPro" id="IPR036188">
    <property type="entry name" value="FAD/NAD-bd_sf"/>
</dbReference>
<dbReference type="PRINTS" id="PR00368">
    <property type="entry name" value="FADPNR"/>
</dbReference>
<reference evidence="2 3" key="1">
    <citation type="journal article" date="2015" name="Antonie Van Leeuwenhoek">
        <title>Oceanobacillus bengalensis sp. nov., a bacterium isolated from seawater of the Bay of Bengal.</title>
        <authorList>
            <person name="Yongchang O."/>
            <person name="Xiang W."/>
            <person name="Wang G."/>
        </authorList>
    </citation>
    <scope>NUCLEOTIDE SEQUENCE [LARGE SCALE GENOMIC DNA]</scope>
    <source>
        <strain evidence="2 3">MCCC 1K00260</strain>
    </source>
</reference>
<dbReference type="Proteomes" id="UP000281813">
    <property type="component" value="Unassembled WGS sequence"/>
</dbReference>
<dbReference type="PRINTS" id="PR00469">
    <property type="entry name" value="PNDRDTASEII"/>
</dbReference>
<dbReference type="InterPro" id="IPR050982">
    <property type="entry name" value="Auxin_biosynth/cation_transpt"/>
</dbReference>
<evidence type="ECO:0000256" key="1">
    <source>
        <dbReference type="ARBA" id="ARBA00023002"/>
    </source>
</evidence>
<gene>
    <name evidence="2" type="ORF">D8M05_14385</name>
</gene>
<dbReference type="SUPFAM" id="SSF51905">
    <property type="entry name" value="FAD/NAD(P)-binding domain"/>
    <property type="match status" value="2"/>
</dbReference>
<evidence type="ECO:0000313" key="2">
    <source>
        <dbReference type="EMBL" id="RKQ14047.1"/>
    </source>
</evidence>
<dbReference type="EMBL" id="RBZO01000024">
    <property type="protein sequence ID" value="RKQ14047.1"/>
    <property type="molecule type" value="Genomic_DNA"/>
</dbReference>
<protein>
    <submittedName>
        <fullName evidence="2">Oxidoreductase</fullName>
    </submittedName>
</protein>
<dbReference type="Gene3D" id="3.50.50.60">
    <property type="entry name" value="FAD/NAD(P)-binding domain"/>
    <property type="match status" value="1"/>
</dbReference>
<dbReference type="GO" id="GO:0004497">
    <property type="term" value="F:monooxygenase activity"/>
    <property type="evidence" value="ECO:0007669"/>
    <property type="project" value="TreeGrafter"/>
</dbReference>
<name>A0A494YV36_9BACI</name>
<comment type="caution">
    <text evidence="2">The sequence shown here is derived from an EMBL/GenBank/DDBJ whole genome shotgun (WGS) entry which is preliminary data.</text>
</comment>